<evidence type="ECO:0000256" key="1">
    <source>
        <dbReference type="ARBA" id="ARBA00004141"/>
    </source>
</evidence>
<reference evidence="7 8" key="1">
    <citation type="submission" date="2020-06" db="EMBL/GenBank/DDBJ databases">
        <title>The yeast mating-type switching endonuclease HO is a domesticated member of an unorthodox homing genetic element family.</title>
        <authorList>
            <person name="Coughlan A.Y."/>
            <person name="Lombardi L."/>
            <person name="Braun-Galleani S."/>
            <person name="Martos A.R."/>
            <person name="Galeote V."/>
            <person name="Bigey F."/>
            <person name="Dequin S."/>
            <person name="Byrne K.P."/>
            <person name="Wolfe K.H."/>
        </authorList>
    </citation>
    <scope>NUCLEOTIDE SEQUENCE [LARGE SCALE GENOMIC DNA]</scope>
    <source>
        <strain evidence="7 8">CBS2947</strain>
    </source>
</reference>
<comment type="subcellular location">
    <subcellularLocation>
        <location evidence="1">Membrane</location>
        <topology evidence="1">Multi-pass membrane protein</topology>
    </subcellularLocation>
</comment>
<evidence type="ECO:0000313" key="7">
    <source>
        <dbReference type="EMBL" id="QLQ82442.1"/>
    </source>
</evidence>
<accession>A0A7H9I0Y5</accession>
<evidence type="ECO:0000256" key="2">
    <source>
        <dbReference type="ARBA" id="ARBA00006665"/>
    </source>
</evidence>
<name>A0A7H9I0Y5_9SACH</name>
<keyword evidence="8" id="KW-1185">Reference proteome</keyword>
<protein>
    <recommendedName>
        <fullName evidence="9">TMS membrane protein/tumor differentially expressed protein</fullName>
    </recommendedName>
</protein>
<dbReference type="Pfam" id="PF03348">
    <property type="entry name" value="Serinc"/>
    <property type="match status" value="1"/>
</dbReference>
<evidence type="ECO:0000256" key="4">
    <source>
        <dbReference type="ARBA" id="ARBA00022989"/>
    </source>
</evidence>
<evidence type="ECO:0000313" key="8">
    <source>
        <dbReference type="Proteomes" id="UP000510647"/>
    </source>
</evidence>
<evidence type="ECO:0000256" key="3">
    <source>
        <dbReference type="ARBA" id="ARBA00022692"/>
    </source>
</evidence>
<keyword evidence="5 6" id="KW-0472">Membrane</keyword>
<feature type="transmembrane region" description="Helical" evidence="6">
    <location>
        <begin position="40"/>
        <end position="61"/>
    </location>
</feature>
<dbReference type="GO" id="GO:0016020">
    <property type="term" value="C:membrane"/>
    <property type="evidence" value="ECO:0007669"/>
    <property type="project" value="UniProtKB-SubCell"/>
</dbReference>
<feature type="transmembrane region" description="Helical" evidence="6">
    <location>
        <begin position="81"/>
        <end position="104"/>
    </location>
</feature>
<evidence type="ECO:0000256" key="6">
    <source>
        <dbReference type="SAM" id="Phobius"/>
    </source>
</evidence>
<feature type="transmembrane region" description="Helical" evidence="6">
    <location>
        <begin position="152"/>
        <end position="173"/>
    </location>
</feature>
<gene>
    <name evidence="7" type="ORF">HG537_0H02040</name>
</gene>
<keyword evidence="3 6" id="KW-0812">Transmembrane</keyword>
<evidence type="ECO:0000256" key="5">
    <source>
        <dbReference type="ARBA" id="ARBA00023136"/>
    </source>
</evidence>
<dbReference type="PANTHER" id="PTHR10383:SF9">
    <property type="entry name" value="SERINE INCORPORATOR, ISOFORM F"/>
    <property type="match status" value="1"/>
</dbReference>
<feature type="transmembrane region" description="Helical" evidence="6">
    <location>
        <begin position="401"/>
        <end position="422"/>
    </location>
</feature>
<evidence type="ECO:0008006" key="9">
    <source>
        <dbReference type="Google" id="ProtNLM"/>
    </source>
</evidence>
<dbReference type="PANTHER" id="PTHR10383">
    <property type="entry name" value="SERINE INCORPORATOR"/>
    <property type="match status" value="1"/>
</dbReference>
<keyword evidence="4 6" id="KW-1133">Transmembrane helix</keyword>
<sequence>MGAVVSLPVSLGGSFIASGLGACCSNLCSGMMTKVGSSSLATRLFYAMWLLFNSLVSWISMSANKSILWPGSTCASTGECGFFTVHRLNFALGSLHLMLALLLIGVKSTKDARASLQNSWWSLKFLAYIGLIVFAFALPNSFFVLFSKWVSVPAGAVFIIVGLILLVDFAHEWAETCIDHVEAEDENSAFWKKFLVIGTSAMYTACLAMTIVMIVVFCRGSCTMNQTATTITTLLTIIVTALSVHPKVQSANPKCGLAQSSMVSAYCTYLTMSAMSSEPDDKRCNPLVRSSGTRNASVVLGSLFTFVAIAYTTTRAAANSALQGTNANGAIYLGEDEEYPGLDGQSRNQLRYEAIRQAVEEGSLPESVLRDSTWMGSPGVAEVGLDRHDDDEITGTRYNYALFHAIFFIATQWIAILLTINVTQDDVGDFIPVGRTYFYSDVRIGSAWLCYGLYAWTIIAPLIMPGRFEYDNFY</sequence>
<dbReference type="EMBL" id="CP059274">
    <property type="protein sequence ID" value="QLQ82442.1"/>
    <property type="molecule type" value="Genomic_DNA"/>
</dbReference>
<comment type="similarity">
    <text evidence="2">Belongs to the TDE1 family.</text>
</comment>
<dbReference type="OrthoDB" id="5963193at2759"/>
<dbReference type="AlphaFoldDB" id="A0A7H9I0Y5"/>
<feature type="transmembrane region" description="Helical" evidence="6">
    <location>
        <begin position="223"/>
        <end position="244"/>
    </location>
</feature>
<feature type="transmembrane region" description="Helical" evidence="6">
    <location>
        <begin position="194"/>
        <end position="217"/>
    </location>
</feature>
<feature type="transmembrane region" description="Helical" evidence="6">
    <location>
        <begin position="125"/>
        <end position="146"/>
    </location>
</feature>
<proteinExistence type="inferred from homology"/>
<feature type="transmembrane region" description="Helical" evidence="6">
    <location>
        <begin position="6"/>
        <end position="28"/>
    </location>
</feature>
<dbReference type="InterPro" id="IPR005016">
    <property type="entry name" value="TDE1/TMS"/>
</dbReference>
<feature type="transmembrane region" description="Helical" evidence="6">
    <location>
        <begin position="295"/>
        <end position="313"/>
    </location>
</feature>
<feature type="transmembrane region" description="Helical" evidence="6">
    <location>
        <begin position="442"/>
        <end position="464"/>
    </location>
</feature>
<organism evidence="7 8">
    <name type="scientific">Torulaspora globosa</name>
    <dbReference type="NCBI Taxonomy" id="48254"/>
    <lineage>
        <taxon>Eukaryota</taxon>
        <taxon>Fungi</taxon>
        <taxon>Dikarya</taxon>
        <taxon>Ascomycota</taxon>
        <taxon>Saccharomycotina</taxon>
        <taxon>Saccharomycetes</taxon>
        <taxon>Saccharomycetales</taxon>
        <taxon>Saccharomycetaceae</taxon>
        <taxon>Torulaspora</taxon>
    </lineage>
</organism>
<dbReference type="Proteomes" id="UP000510647">
    <property type="component" value="Chromosome 8"/>
</dbReference>